<reference evidence="3 4" key="1">
    <citation type="submission" date="2019-06" db="EMBL/GenBank/DDBJ databases">
        <title>Sequencing the genomes of 1000 actinobacteria strains.</title>
        <authorList>
            <person name="Klenk H.-P."/>
        </authorList>
    </citation>
    <scope>NUCLEOTIDE SEQUENCE [LARGE SCALE GENOMIC DNA]</scope>
    <source>
        <strain evidence="3 4">DSM 24683</strain>
    </source>
</reference>
<dbReference type="InterPro" id="IPR023214">
    <property type="entry name" value="HAD_sf"/>
</dbReference>
<proteinExistence type="inferred from homology"/>
<dbReference type="SFLD" id="SFLDS00003">
    <property type="entry name" value="Haloacid_Dehalogenase"/>
    <property type="match status" value="1"/>
</dbReference>
<name>A0A561BQD8_9ACTN</name>
<evidence type="ECO:0000313" key="3">
    <source>
        <dbReference type="EMBL" id="TWD81034.1"/>
    </source>
</evidence>
<evidence type="ECO:0000256" key="2">
    <source>
        <dbReference type="ARBA" id="ARBA00022801"/>
    </source>
</evidence>
<dbReference type="InterPro" id="IPR051540">
    <property type="entry name" value="S-2-haloacid_dehalogenase"/>
</dbReference>
<accession>A0A561BQD8</accession>
<dbReference type="EMBL" id="VIVK01000001">
    <property type="protein sequence ID" value="TWD81034.1"/>
    <property type="molecule type" value="Genomic_DNA"/>
</dbReference>
<dbReference type="InterPro" id="IPR023198">
    <property type="entry name" value="PGP-like_dom2"/>
</dbReference>
<dbReference type="Gene3D" id="1.10.150.240">
    <property type="entry name" value="Putative phosphatase, domain 2"/>
    <property type="match status" value="1"/>
</dbReference>
<dbReference type="InterPro" id="IPR036412">
    <property type="entry name" value="HAD-like_sf"/>
</dbReference>
<dbReference type="InterPro" id="IPR006328">
    <property type="entry name" value="2-HAD"/>
</dbReference>
<dbReference type="PRINTS" id="PR00413">
    <property type="entry name" value="HADHALOGNASE"/>
</dbReference>
<protein>
    <submittedName>
        <fullName evidence="3">2-haloacid dehalogenase</fullName>
    </submittedName>
</protein>
<dbReference type="SFLD" id="SFLDG01129">
    <property type="entry name" value="C1.5:_HAD__Beta-PGM__Phosphata"/>
    <property type="match status" value="1"/>
</dbReference>
<dbReference type="PANTHER" id="PTHR43316:SF3">
    <property type="entry name" value="HALOACID DEHALOGENASE, TYPE II (AFU_ORTHOLOGUE AFUA_2G07750)-RELATED"/>
    <property type="match status" value="1"/>
</dbReference>
<dbReference type="GO" id="GO:0019120">
    <property type="term" value="F:hydrolase activity, acting on acid halide bonds, in C-halide compounds"/>
    <property type="evidence" value="ECO:0007669"/>
    <property type="project" value="InterPro"/>
</dbReference>
<dbReference type="Pfam" id="PF00702">
    <property type="entry name" value="Hydrolase"/>
    <property type="match status" value="1"/>
</dbReference>
<keyword evidence="4" id="KW-1185">Reference proteome</keyword>
<dbReference type="PANTHER" id="PTHR43316">
    <property type="entry name" value="HYDROLASE, HALOACID DELAHOGENASE-RELATED"/>
    <property type="match status" value="1"/>
</dbReference>
<gene>
    <name evidence="3" type="ORF">FB561_2137</name>
</gene>
<keyword evidence="2" id="KW-0378">Hydrolase</keyword>
<dbReference type="Proteomes" id="UP000318380">
    <property type="component" value="Unassembled WGS sequence"/>
</dbReference>
<sequence length="226" mass="24512">MAAIKVLVLDVNETLSDLEPLRARFTAAGLAEESLDTWFAATLRDGFALTAADSYAGFRTIGGDVLKAQLAAAGLEPSEDVVTGILSGFTELSTYPDVAPGLRRLRELGIRLVTLTNGAARMSERMFTEAGVLDLLEYRLDVETTGKWKPHHAAYEYAANVCGVSPEQMALVAVHPWDVDGARRAGLRGWYLDRRGTPYPEAFLAPDLIASDLVELATVIEEDATR</sequence>
<organism evidence="3 4">
    <name type="scientific">Kribbella amoyensis</name>
    <dbReference type="NCBI Taxonomy" id="996641"/>
    <lineage>
        <taxon>Bacteria</taxon>
        <taxon>Bacillati</taxon>
        <taxon>Actinomycetota</taxon>
        <taxon>Actinomycetes</taxon>
        <taxon>Propionibacteriales</taxon>
        <taxon>Kribbellaceae</taxon>
        <taxon>Kribbella</taxon>
    </lineage>
</organism>
<dbReference type="NCBIfam" id="TIGR01428">
    <property type="entry name" value="HAD_type_II"/>
    <property type="match status" value="1"/>
</dbReference>
<comment type="caution">
    <text evidence="3">The sequence shown here is derived from an EMBL/GenBank/DDBJ whole genome shotgun (WGS) entry which is preliminary data.</text>
</comment>
<dbReference type="InterPro" id="IPR006439">
    <property type="entry name" value="HAD-SF_hydro_IA"/>
</dbReference>
<evidence type="ECO:0000256" key="1">
    <source>
        <dbReference type="ARBA" id="ARBA00008106"/>
    </source>
</evidence>
<dbReference type="OrthoDB" id="3774052at2"/>
<dbReference type="SUPFAM" id="SSF56784">
    <property type="entry name" value="HAD-like"/>
    <property type="match status" value="1"/>
</dbReference>
<dbReference type="Gene3D" id="3.40.50.1000">
    <property type="entry name" value="HAD superfamily/HAD-like"/>
    <property type="match status" value="1"/>
</dbReference>
<evidence type="ECO:0000313" key="4">
    <source>
        <dbReference type="Proteomes" id="UP000318380"/>
    </source>
</evidence>
<comment type="similarity">
    <text evidence="1">Belongs to the HAD-like hydrolase superfamily. S-2-haloalkanoic acid dehalogenase family.</text>
</comment>
<dbReference type="AlphaFoldDB" id="A0A561BQD8"/>
<dbReference type="RefSeq" id="WP_145805533.1">
    <property type="nucleotide sequence ID" value="NZ_VIVK01000001.1"/>
</dbReference>
<dbReference type="CDD" id="cd02588">
    <property type="entry name" value="HAD_L2-DEX"/>
    <property type="match status" value="1"/>
</dbReference>